<sequence>MSTTVGKQLNRKPDIIVWGNNSNSFCRGGSVPFVARAAASPPLVPAKQPVRVQHNRPAIVAAGVRCFKSGKTGHRMAECKNNDRNVKELFVDSGDLVENETYDFEQDLVFDDADDSQFQEKLLMGYCGFKEECTSSKIWPEDGNQNSVLSECPQ</sequence>
<reference evidence="1 2" key="1">
    <citation type="submission" date="2024-02" db="EMBL/GenBank/DDBJ databases">
        <authorList>
            <person name="Vignale AGUSTIN F."/>
            <person name="Sosa J E."/>
            <person name="Modenutti C."/>
        </authorList>
    </citation>
    <scope>NUCLEOTIDE SEQUENCE [LARGE SCALE GENOMIC DNA]</scope>
</reference>
<evidence type="ECO:0000313" key="1">
    <source>
        <dbReference type="EMBL" id="CAK9150918.1"/>
    </source>
</evidence>
<evidence type="ECO:0000313" key="2">
    <source>
        <dbReference type="Proteomes" id="UP001642360"/>
    </source>
</evidence>
<dbReference type="Proteomes" id="UP001642360">
    <property type="component" value="Unassembled WGS sequence"/>
</dbReference>
<evidence type="ECO:0008006" key="3">
    <source>
        <dbReference type="Google" id="ProtNLM"/>
    </source>
</evidence>
<dbReference type="AlphaFoldDB" id="A0ABC8S105"/>
<comment type="caution">
    <text evidence="1">The sequence shown here is derived from an EMBL/GenBank/DDBJ whole genome shotgun (WGS) entry which is preliminary data.</text>
</comment>
<dbReference type="EMBL" id="CAUOFW020002073">
    <property type="protein sequence ID" value="CAK9150918.1"/>
    <property type="molecule type" value="Genomic_DNA"/>
</dbReference>
<name>A0ABC8S105_9AQUA</name>
<keyword evidence="2" id="KW-1185">Reference proteome</keyword>
<organism evidence="1 2">
    <name type="scientific">Ilex paraguariensis</name>
    <name type="common">yerba mate</name>
    <dbReference type="NCBI Taxonomy" id="185542"/>
    <lineage>
        <taxon>Eukaryota</taxon>
        <taxon>Viridiplantae</taxon>
        <taxon>Streptophyta</taxon>
        <taxon>Embryophyta</taxon>
        <taxon>Tracheophyta</taxon>
        <taxon>Spermatophyta</taxon>
        <taxon>Magnoliopsida</taxon>
        <taxon>eudicotyledons</taxon>
        <taxon>Gunneridae</taxon>
        <taxon>Pentapetalae</taxon>
        <taxon>asterids</taxon>
        <taxon>campanulids</taxon>
        <taxon>Aquifoliales</taxon>
        <taxon>Aquifoliaceae</taxon>
        <taxon>Ilex</taxon>
    </lineage>
</organism>
<gene>
    <name evidence="1" type="ORF">ILEXP_LOCUS19072</name>
</gene>
<proteinExistence type="predicted"/>
<protein>
    <recommendedName>
        <fullName evidence="3">CCHC-type domain-containing protein</fullName>
    </recommendedName>
</protein>
<accession>A0ABC8S105</accession>